<evidence type="ECO:0000313" key="1">
    <source>
        <dbReference type="EMBL" id="KAF2750448.1"/>
    </source>
</evidence>
<dbReference type="EMBL" id="MU006564">
    <property type="protein sequence ID" value="KAF2750448.1"/>
    <property type="molecule type" value="Genomic_DNA"/>
</dbReference>
<reference evidence="1" key="1">
    <citation type="journal article" date="2020" name="Stud. Mycol.">
        <title>101 Dothideomycetes genomes: a test case for predicting lifestyles and emergence of pathogens.</title>
        <authorList>
            <person name="Haridas S."/>
            <person name="Albert R."/>
            <person name="Binder M."/>
            <person name="Bloem J."/>
            <person name="Labutti K."/>
            <person name="Salamov A."/>
            <person name="Andreopoulos B."/>
            <person name="Baker S."/>
            <person name="Barry K."/>
            <person name="Bills G."/>
            <person name="Bluhm B."/>
            <person name="Cannon C."/>
            <person name="Castanera R."/>
            <person name="Culley D."/>
            <person name="Daum C."/>
            <person name="Ezra D."/>
            <person name="Gonzalez J."/>
            <person name="Henrissat B."/>
            <person name="Kuo A."/>
            <person name="Liang C."/>
            <person name="Lipzen A."/>
            <person name="Lutzoni F."/>
            <person name="Magnuson J."/>
            <person name="Mondo S."/>
            <person name="Nolan M."/>
            <person name="Ohm R."/>
            <person name="Pangilinan J."/>
            <person name="Park H.-J."/>
            <person name="Ramirez L."/>
            <person name="Alfaro M."/>
            <person name="Sun H."/>
            <person name="Tritt A."/>
            <person name="Yoshinaga Y."/>
            <person name="Zwiers L.-H."/>
            <person name="Turgeon B."/>
            <person name="Goodwin S."/>
            <person name="Spatafora J."/>
            <person name="Crous P."/>
            <person name="Grigoriev I."/>
        </authorList>
    </citation>
    <scope>NUCLEOTIDE SEQUENCE</scope>
    <source>
        <strain evidence="1">CBS 119925</strain>
    </source>
</reference>
<evidence type="ECO:0000313" key="2">
    <source>
        <dbReference type="Proteomes" id="UP000799440"/>
    </source>
</evidence>
<dbReference type="Proteomes" id="UP000799440">
    <property type="component" value="Unassembled WGS sequence"/>
</dbReference>
<proteinExistence type="predicted"/>
<accession>A0A6A6VIK2</accession>
<protein>
    <submittedName>
        <fullName evidence="1">Uncharacterized protein</fullName>
    </submittedName>
</protein>
<name>A0A6A6VIK2_9PLEO</name>
<sequence length="191" mass="21326">MCNGSLLSLHFRPFSQTANQLFKFEHPIWAPNQPWDEFSRQSSILMRIISVAWVNSLVPGSRGPPKPSVRTKVCCATIDPLNPRPLSAMSRPPFLVRARSPATRIQRMYGVPATSASLWVKFRHRNVRIAAPLPHRFTLPVHPVLFVQGQSLSTPDVDSASCAHGTPMTAGSRDRDGLRSRVQVGWLRRGL</sequence>
<organism evidence="1 2">
    <name type="scientific">Sporormia fimetaria CBS 119925</name>
    <dbReference type="NCBI Taxonomy" id="1340428"/>
    <lineage>
        <taxon>Eukaryota</taxon>
        <taxon>Fungi</taxon>
        <taxon>Dikarya</taxon>
        <taxon>Ascomycota</taxon>
        <taxon>Pezizomycotina</taxon>
        <taxon>Dothideomycetes</taxon>
        <taxon>Pleosporomycetidae</taxon>
        <taxon>Pleosporales</taxon>
        <taxon>Sporormiaceae</taxon>
        <taxon>Sporormia</taxon>
    </lineage>
</organism>
<gene>
    <name evidence="1" type="ORF">M011DRAFT_243145</name>
</gene>
<dbReference type="AlphaFoldDB" id="A0A6A6VIK2"/>
<keyword evidence="2" id="KW-1185">Reference proteome</keyword>